<evidence type="ECO:0000313" key="3">
    <source>
        <dbReference type="Proteomes" id="UP001301152"/>
    </source>
</evidence>
<accession>A0ABT3QCU1</accession>
<gene>
    <name evidence="2" type="ORF">OQ497_03800</name>
</gene>
<feature type="compositionally biased region" description="Low complexity" evidence="1">
    <location>
        <begin position="198"/>
        <end position="207"/>
    </location>
</feature>
<feature type="compositionally biased region" description="Low complexity" evidence="1">
    <location>
        <begin position="218"/>
        <end position="248"/>
    </location>
</feature>
<proteinExistence type="predicted"/>
<evidence type="ECO:0000313" key="2">
    <source>
        <dbReference type="EMBL" id="MCX2563085.1"/>
    </source>
</evidence>
<protein>
    <submittedName>
        <fullName evidence="2">Uncharacterized protein</fullName>
    </submittedName>
</protein>
<feature type="region of interest" description="Disordered" evidence="1">
    <location>
        <begin position="198"/>
        <end position="264"/>
    </location>
</feature>
<reference evidence="2 3" key="1">
    <citation type="submission" date="2022-11" db="EMBL/GenBank/DDBJ databases">
        <title>Genome sequencing of Acetobacter type strain.</title>
        <authorList>
            <person name="Heo J."/>
            <person name="Lee D."/>
            <person name="Han B.-H."/>
            <person name="Hong S.-B."/>
            <person name="Kwon S.-W."/>
        </authorList>
    </citation>
    <scope>NUCLEOTIDE SEQUENCE [LARGE SCALE GENOMIC DNA]</scope>
    <source>
        <strain evidence="2 3">KACC 21253</strain>
    </source>
</reference>
<organism evidence="2 3">
    <name type="scientific">Acetobacter thailandicus</name>
    <dbReference type="NCBI Taxonomy" id="1502842"/>
    <lineage>
        <taxon>Bacteria</taxon>
        <taxon>Pseudomonadati</taxon>
        <taxon>Pseudomonadota</taxon>
        <taxon>Alphaproteobacteria</taxon>
        <taxon>Acetobacterales</taxon>
        <taxon>Acetobacteraceae</taxon>
        <taxon>Acetobacter</taxon>
    </lineage>
</organism>
<feature type="compositionally biased region" description="Polar residues" evidence="1">
    <location>
        <begin position="1"/>
        <end position="29"/>
    </location>
</feature>
<sequence length="264" mass="26463">MVTTMDATSGVSSYSDGSTTSDQDLSADTAQQMAQALSQLLELMEKQAETQDSANSTAVGDTGLSVTGNLDQDMTTLKKLVDGTGTNGNTLQEYARAVASEASNQSDGIDSSVATNIANSLSDGTYEQGGSSNAIAAAIQGKSVDAITNNVNSIASGLESGQSGADEVNNFNALATEASNAGNTQLAQTAKNLASEAESGSFNSSSAVKDLEAAIGESSDTSTSAASSASSDSSTQEMEGVAEEMAAMISQLMSEMKSGGSSSS</sequence>
<keyword evidence="3" id="KW-1185">Reference proteome</keyword>
<name>A0ABT3QCU1_9PROT</name>
<feature type="region of interest" description="Disordered" evidence="1">
    <location>
        <begin position="1"/>
        <end position="30"/>
    </location>
</feature>
<comment type="caution">
    <text evidence="2">The sequence shown here is derived from an EMBL/GenBank/DDBJ whole genome shotgun (WGS) entry which is preliminary data.</text>
</comment>
<dbReference type="RefSeq" id="WP_086635015.1">
    <property type="nucleotide sequence ID" value="NZ_JAPIUZ010000001.1"/>
</dbReference>
<dbReference type="EMBL" id="JAPIUZ010000001">
    <property type="protein sequence ID" value="MCX2563085.1"/>
    <property type="molecule type" value="Genomic_DNA"/>
</dbReference>
<feature type="region of interest" description="Disordered" evidence="1">
    <location>
        <begin position="47"/>
        <end position="68"/>
    </location>
</feature>
<dbReference type="Proteomes" id="UP001301152">
    <property type="component" value="Unassembled WGS sequence"/>
</dbReference>
<feature type="compositionally biased region" description="Polar residues" evidence="1">
    <location>
        <begin position="50"/>
        <end position="68"/>
    </location>
</feature>
<evidence type="ECO:0000256" key="1">
    <source>
        <dbReference type="SAM" id="MobiDB-lite"/>
    </source>
</evidence>